<keyword evidence="1" id="KW-0812">Transmembrane</keyword>
<protein>
    <recommendedName>
        <fullName evidence="4">Ionotropic glutamate receptor C-terminal domain-containing protein</fullName>
    </recommendedName>
</protein>
<keyword evidence="1" id="KW-1133">Transmembrane helix</keyword>
<reference evidence="3" key="1">
    <citation type="submission" date="2011-08" db="EMBL/GenBank/DDBJ databases">
        <authorList>
            <person name="Rombauts S."/>
        </authorList>
    </citation>
    <scope>NUCLEOTIDE SEQUENCE</scope>
    <source>
        <strain evidence="3">London</strain>
    </source>
</reference>
<organism evidence="2 3">
    <name type="scientific">Tetranychus urticae</name>
    <name type="common">Two-spotted spider mite</name>
    <dbReference type="NCBI Taxonomy" id="32264"/>
    <lineage>
        <taxon>Eukaryota</taxon>
        <taxon>Metazoa</taxon>
        <taxon>Ecdysozoa</taxon>
        <taxon>Arthropoda</taxon>
        <taxon>Chelicerata</taxon>
        <taxon>Arachnida</taxon>
        <taxon>Acari</taxon>
        <taxon>Acariformes</taxon>
        <taxon>Trombidiformes</taxon>
        <taxon>Prostigmata</taxon>
        <taxon>Eleutherengona</taxon>
        <taxon>Raphignathae</taxon>
        <taxon>Tetranychoidea</taxon>
        <taxon>Tetranychidae</taxon>
        <taxon>Tetranychus</taxon>
    </lineage>
</organism>
<accession>T1KT68</accession>
<feature type="transmembrane region" description="Helical" evidence="1">
    <location>
        <begin position="197"/>
        <end position="215"/>
    </location>
</feature>
<keyword evidence="1" id="KW-0472">Membrane</keyword>
<reference evidence="2" key="2">
    <citation type="submission" date="2015-06" db="UniProtKB">
        <authorList>
            <consortium name="EnsemblMetazoa"/>
        </authorList>
    </citation>
    <scope>IDENTIFICATION</scope>
</reference>
<keyword evidence="3" id="KW-1185">Reference proteome</keyword>
<dbReference type="AlphaFoldDB" id="T1KT68"/>
<sequence length="222" mass="25907">MIIVTSEETVNTLRDVVNQRKTPIFINGLSEHELFRLGVTKDFRDVFKLAMEKGSPDQFSASLELFAEFNSEYVILTSTKIRLIVDAMDYLLRPDRSFLLHWSDRTYHKVNQAYLVTASPVKVNVKNRLMVMISRLQQSHIFDTFQERAITDIIKDFNLSLHKIFRLQYRSSNTYRGNTKKFYSPLSSAGFQSIRRYFFNFIALSIGIFAIECLFRACNTVQ</sequence>
<evidence type="ECO:0000256" key="1">
    <source>
        <dbReference type="SAM" id="Phobius"/>
    </source>
</evidence>
<dbReference type="HOGENOM" id="CLU_1246784_0_0_1"/>
<name>T1KT68_TETUR</name>
<dbReference type="EnsemblMetazoa" id="tetur20g02110.1">
    <property type="protein sequence ID" value="tetur20g02110.1"/>
    <property type="gene ID" value="tetur20g02110"/>
</dbReference>
<evidence type="ECO:0008006" key="4">
    <source>
        <dbReference type="Google" id="ProtNLM"/>
    </source>
</evidence>
<dbReference type="Proteomes" id="UP000015104">
    <property type="component" value="Unassembled WGS sequence"/>
</dbReference>
<dbReference type="EMBL" id="CAEY01000515">
    <property type="status" value="NOT_ANNOTATED_CDS"/>
    <property type="molecule type" value="Genomic_DNA"/>
</dbReference>
<proteinExistence type="predicted"/>
<evidence type="ECO:0000313" key="3">
    <source>
        <dbReference type="Proteomes" id="UP000015104"/>
    </source>
</evidence>
<evidence type="ECO:0000313" key="2">
    <source>
        <dbReference type="EnsemblMetazoa" id="tetur20g02110.1"/>
    </source>
</evidence>